<sequence length="72" mass="7855">MTADRAVTVLDERDYRYGTGPLRLRVEAVDRAGAVTLDGEAWLPVRGVRLRRDGTEVGPVQVLVRAAQLPPG</sequence>
<organism evidence="1 2">
    <name type="scientific">Dactylosporangium siamense</name>
    <dbReference type="NCBI Taxonomy" id="685454"/>
    <lineage>
        <taxon>Bacteria</taxon>
        <taxon>Bacillati</taxon>
        <taxon>Actinomycetota</taxon>
        <taxon>Actinomycetes</taxon>
        <taxon>Micromonosporales</taxon>
        <taxon>Micromonosporaceae</taxon>
        <taxon>Dactylosporangium</taxon>
    </lineage>
</organism>
<dbReference type="Proteomes" id="UP000660611">
    <property type="component" value="Unassembled WGS sequence"/>
</dbReference>
<keyword evidence="2" id="KW-1185">Reference proteome</keyword>
<comment type="caution">
    <text evidence="1">The sequence shown here is derived from an EMBL/GenBank/DDBJ whole genome shotgun (WGS) entry which is preliminary data.</text>
</comment>
<proteinExistence type="predicted"/>
<dbReference type="EMBL" id="BONQ01000137">
    <property type="protein sequence ID" value="GIG50685.1"/>
    <property type="molecule type" value="Genomic_DNA"/>
</dbReference>
<name>A0A919PTS5_9ACTN</name>
<dbReference type="RefSeq" id="WP_203852323.1">
    <property type="nucleotide sequence ID" value="NZ_BAAAVW010000010.1"/>
</dbReference>
<accession>A0A919PTS5</accession>
<evidence type="ECO:0000313" key="1">
    <source>
        <dbReference type="EMBL" id="GIG50685.1"/>
    </source>
</evidence>
<reference evidence="1" key="1">
    <citation type="submission" date="2021-01" db="EMBL/GenBank/DDBJ databases">
        <title>Whole genome shotgun sequence of Dactylosporangium siamense NBRC 106093.</title>
        <authorList>
            <person name="Komaki H."/>
            <person name="Tamura T."/>
        </authorList>
    </citation>
    <scope>NUCLEOTIDE SEQUENCE</scope>
    <source>
        <strain evidence="1">NBRC 106093</strain>
    </source>
</reference>
<dbReference type="AlphaFoldDB" id="A0A919PTS5"/>
<protein>
    <submittedName>
        <fullName evidence="1">Uncharacterized protein</fullName>
    </submittedName>
</protein>
<evidence type="ECO:0000313" key="2">
    <source>
        <dbReference type="Proteomes" id="UP000660611"/>
    </source>
</evidence>
<gene>
    <name evidence="1" type="ORF">Dsi01nite_087260</name>
</gene>